<dbReference type="EMBL" id="JARJCN010000012">
    <property type="protein sequence ID" value="KAJ7095864.1"/>
    <property type="molecule type" value="Genomic_DNA"/>
</dbReference>
<comment type="subcellular location">
    <subcellularLocation>
        <location evidence="1">Mitochondrion matrix</location>
    </subcellularLocation>
</comment>
<organism evidence="6 7">
    <name type="scientific">Mycena belliarum</name>
    <dbReference type="NCBI Taxonomy" id="1033014"/>
    <lineage>
        <taxon>Eukaryota</taxon>
        <taxon>Fungi</taxon>
        <taxon>Dikarya</taxon>
        <taxon>Basidiomycota</taxon>
        <taxon>Agaricomycotina</taxon>
        <taxon>Agaricomycetes</taxon>
        <taxon>Agaricomycetidae</taxon>
        <taxon>Agaricales</taxon>
        <taxon>Marasmiineae</taxon>
        <taxon>Mycenaceae</taxon>
        <taxon>Mycena</taxon>
    </lineage>
</organism>
<dbReference type="InterPro" id="IPR045295">
    <property type="entry name" value="Complex1_LYR_SDHAF1_LYRM8"/>
</dbReference>
<keyword evidence="7" id="KW-1185">Reference proteome</keyword>
<feature type="domain" description="Complex 1 LYR protein" evidence="5">
    <location>
        <begin position="10"/>
        <end position="69"/>
    </location>
</feature>
<proteinExistence type="inferred from homology"/>
<dbReference type="GO" id="GO:0005759">
    <property type="term" value="C:mitochondrial matrix"/>
    <property type="evidence" value="ECO:0007669"/>
    <property type="project" value="UniProtKB-SubCell"/>
</dbReference>
<gene>
    <name evidence="6" type="ORF">B0H15DRAFT_827401</name>
</gene>
<reference evidence="6" key="1">
    <citation type="submission" date="2023-03" db="EMBL/GenBank/DDBJ databases">
        <title>Massive genome expansion in bonnet fungi (Mycena s.s.) driven by repeated elements and novel gene families across ecological guilds.</title>
        <authorList>
            <consortium name="Lawrence Berkeley National Laboratory"/>
            <person name="Harder C.B."/>
            <person name="Miyauchi S."/>
            <person name="Viragh M."/>
            <person name="Kuo A."/>
            <person name="Thoen E."/>
            <person name="Andreopoulos B."/>
            <person name="Lu D."/>
            <person name="Skrede I."/>
            <person name="Drula E."/>
            <person name="Henrissat B."/>
            <person name="Morin E."/>
            <person name="Kohler A."/>
            <person name="Barry K."/>
            <person name="LaButti K."/>
            <person name="Morin E."/>
            <person name="Salamov A."/>
            <person name="Lipzen A."/>
            <person name="Mereny Z."/>
            <person name="Hegedus B."/>
            <person name="Baldrian P."/>
            <person name="Stursova M."/>
            <person name="Weitz H."/>
            <person name="Taylor A."/>
            <person name="Grigoriev I.V."/>
            <person name="Nagy L.G."/>
            <person name="Martin F."/>
            <person name="Kauserud H."/>
        </authorList>
    </citation>
    <scope>NUCLEOTIDE SEQUENCE</scope>
    <source>
        <strain evidence="6">CBHHK173m</strain>
    </source>
</reference>
<dbReference type="CDD" id="cd20268">
    <property type="entry name" value="Complex1_LYR_SDHAF1_LYRM8"/>
    <property type="match status" value="1"/>
</dbReference>
<protein>
    <recommendedName>
        <fullName evidence="5">Complex 1 LYR protein domain-containing protein</fullName>
    </recommendedName>
</protein>
<comment type="caution">
    <text evidence="6">The sequence shown here is derived from an EMBL/GenBank/DDBJ whole genome shotgun (WGS) entry which is preliminary data.</text>
</comment>
<comment type="similarity">
    <text evidence="4">Belongs to the complex I LYR family. SDHAF1 subfamily.</text>
</comment>
<evidence type="ECO:0000256" key="4">
    <source>
        <dbReference type="ARBA" id="ARBA00025715"/>
    </source>
</evidence>
<dbReference type="GO" id="GO:0034553">
    <property type="term" value="P:mitochondrial respiratory chain complex II assembly"/>
    <property type="evidence" value="ECO:0007669"/>
    <property type="project" value="InterPro"/>
</dbReference>
<sequence>MSARRSGLQKEVLSLYRRALRIPRTKPAPTRAKWDLMIRYTFRKNAASASPRAVSVIEHLLRTGTRQVSMYEDRSVTDCWVSTEMRQWADTQQQRRTLS</sequence>
<dbReference type="Pfam" id="PF05347">
    <property type="entry name" value="Complex1_LYR"/>
    <property type="match status" value="1"/>
</dbReference>
<dbReference type="Proteomes" id="UP001222325">
    <property type="component" value="Unassembled WGS sequence"/>
</dbReference>
<evidence type="ECO:0000256" key="2">
    <source>
        <dbReference type="ARBA" id="ARBA00023128"/>
    </source>
</evidence>
<evidence type="ECO:0000313" key="7">
    <source>
        <dbReference type="Proteomes" id="UP001222325"/>
    </source>
</evidence>
<evidence type="ECO:0000259" key="5">
    <source>
        <dbReference type="Pfam" id="PF05347"/>
    </source>
</evidence>
<evidence type="ECO:0000313" key="6">
    <source>
        <dbReference type="EMBL" id="KAJ7095864.1"/>
    </source>
</evidence>
<evidence type="ECO:0000256" key="3">
    <source>
        <dbReference type="ARBA" id="ARBA00023186"/>
    </source>
</evidence>
<keyword evidence="2" id="KW-0496">Mitochondrion</keyword>
<dbReference type="AlphaFoldDB" id="A0AAD6UEV0"/>
<keyword evidence="3" id="KW-0143">Chaperone</keyword>
<name>A0AAD6UEV0_9AGAR</name>
<evidence type="ECO:0000256" key="1">
    <source>
        <dbReference type="ARBA" id="ARBA00004305"/>
    </source>
</evidence>
<dbReference type="InterPro" id="IPR008011">
    <property type="entry name" value="Complex1_LYR_dom"/>
</dbReference>
<dbReference type="PANTHER" id="PTHR13675:SF1">
    <property type="entry name" value="SUCCINATE DEHYDROGENASE ASSEMBLY FACTOR 1, MITOCHONDRIAL"/>
    <property type="match status" value="1"/>
</dbReference>
<accession>A0AAD6UEV0</accession>
<dbReference type="PANTHER" id="PTHR13675">
    <property type="entry name" value="LYR MOTIF-CONTAINING PROTEIN 2"/>
    <property type="match status" value="1"/>
</dbReference>